<dbReference type="AlphaFoldDB" id="A0A4Y9QUT0"/>
<evidence type="ECO:0000259" key="1">
    <source>
        <dbReference type="Pfam" id="PF12697"/>
    </source>
</evidence>
<comment type="caution">
    <text evidence="2">The sequence shown here is derived from an EMBL/GenBank/DDBJ whole genome shotgun (WGS) entry which is preliminary data.</text>
</comment>
<dbReference type="Gene3D" id="3.40.50.1820">
    <property type="entry name" value="alpha/beta hydrolase"/>
    <property type="match status" value="1"/>
</dbReference>
<proteinExistence type="predicted"/>
<dbReference type="InterPro" id="IPR029058">
    <property type="entry name" value="AB_hydrolase_fold"/>
</dbReference>
<sequence length="283" mass="30677">MSISLTPNSRLLEIPTRLGRLSVRRTGPDDGALTVLWSSMFVDSSTWDRMLPLLRRARPERSFMLIDPPGLGRSEPLNRRSTIAEAAAAAHDALEELAAGRPVDWVGNAFGGHVGYELAVEPGVLRSLTAISSPVEAISPELRRRIELLAPLLRHVGPVGPVRSAVIDAMLTEQSAADPRLRKVVVESLGRPGRRSMSFALRSFILDRVDVSHLMPRIQVPSLFVASDDRGDWSPADAERSAAAAGPMVRSATVRAARTLVPLEQPEALAAELLAFWDGLPTP</sequence>
<dbReference type="GO" id="GO:0016787">
    <property type="term" value="F:hydrolase activity"/>
    <property type="evidence" value="ECO:0007669"/>
    <property type="project" value="UniProtKB-KW"/>
</dbReference>
<evidence type="ECO:0000313" key="3">
    <source>
        <dbReference type="Proteomes" id="UP000298127"/>
    </source>
</evidence>
<keyword evidence="2" id="KW-0378">Hydrolase</keyword>
<dbReference type="InterPro" id="IPR000073">
    <property type="entry name" value="AB_hydrolase_1"/>
</dbReference>
<reference evidence="2 3" key="1">
    <citation type="journal article" date="2018" name="J. Microbiol.">
        <title>Leifsonia flava sp. nov., a novel actinobacterium isolated from the rhizosphere of Aquilegia viridiflora.</title>
        <authorList>
            <person name="Cai Y."/>
            <person name="Tao W.Z."/>
            <person name="Ma Y.J."/>
            <person name="Cheng J."/>
            <person name="Zhang M.Y."/>
            <person name="Zhang Y.X."/>
        </authorList>
    </citation>
    <scope>NUCLEOTIDE SEQUENCE [LARGE SCALE GENOMIC DNA]</scope>
    <source>
        <strain evidence="2 3">SYP-B2174</strain>
    </source>
</reference>
<dbReference type="SUPFAM" id="SSF53474">
    <property type="entry name" value="alpha/beta-Hydrolases"/>
    <property type="match status" value="1"/>
</dbReference>
<dbReference type="InterPro" id="IPR050266">
    <property type="entry name" value="AB_hydrolase_sf"/>
</dbReference>
<protein>
    <submittedName>
        <fullName evidence="2">Alpha/beta hydrolase</fullName>
    </submittedName>
</protein>
<keyword evidence="3" id="KW-1185">Reference proteome</keyword>
<dbReference type="PANTHER" id="PTHR43798">
    <property type="entry name" value="MONOACYLGLYCEROL LIPASE"/>
    <property type="match status" value="1"/>
</dbReference>
<dbReference type="EMBL" id="SPQZ01000005">
    <property type="protein sequence ID" value="TFV96351.1"/>
    <property type="molecule type" value="Genomic_DNA"/>
</dbReference>
<name>A0A4Y9QUT0_9MICO</name>
<dbReference type="RefSeq" id="WP_135121052.1">
    <property type="nucleotide sequence ID" value="NZ_SPQZ01000005.1"/>
</dbReference>
<dbReference type="Pfam" id="PF12697">
    <property type="entry name" value="Abhydrolase_6"/>
    <property type="match status" value="1"/>
</dbReference>
<gene>
    <name evidence="2" type="ORF">E4M00_13555</name>
</gene>
<feature type="domain" description="AB hydrolase-1" evidence="1">
    <location>
        <begin position="39"/>
        <end position="271"/>
    </location>
</feature>
<organism evidence="2 3">
    <name type="scientific">Orlajensenia leifsoniae</name>
    <dbReference type="NCBI Taxonomy" id="2561933"/>
    <lineage>
        <taxon>Bacteria</taxon>
        <taxon>Bacillati</taxon>
        <taxon>Actinomycetota</taxon>
        <taxon>Actinomycetes</taxon>
        <taxon>Micrococcales</taxon>
        <taxon>Microbacteriaceae</taxon>
        <taxon>Orlajensenia</taxon>
    </lineage>
</organism>
<dbReference type="Proteomes" id="UP000298127">
    <property type="component" value="Unassembled WGS sequence"/>
</dbReference>
<accession>A0A4Y9QUT0</accession>
<evidence type="ECO:0000313" key="2">
    <source>
        <dbReference type="EMBL" id="TFV96351.1"/>
    </source>
</evidence>